<gene>
    <name evidence="5" type="ORF">RirG_174420</name>
</gene>
<evidence type="ECO:0000256" key="3">
    <source>
        <dbReference type="ARBA" id="ARBA00022840"/>
    </source>
</evidence>
<evidence type="ECO:0000313" key="5">
    <source>
        <dbReference type="EMBL" id="EXX61101.1"/>
    </source>
</evidence>
<proteinExistence type="inferred from homology"/>
<dbReference type="GO" id="GO:0140662">
    <property type="term" value="F:ATP-dependent protein folding chaperone"/>
    <property type="evidence" value="ECO:0007669"/>
    <property type="project" value="InterPro"/>
</dbReference>
<sequence length="558" mass="61852">MPSATDSKHVIIGLRIGQSYSSIAIINKDGRADCIANEDGERQIPTMVAFSGEEELTGTQARVQLLSNAKNTITQFRNFIGKSYEECKSIANAGTAQLVDKDGQAAYKVEFKGETIVTVQEVCTKYITSLRESAENFLGQSVTGTVLAIPTYFTEEQKDSLKIATEKAGLRVLQLINEPSAAALAYELGYVANSGQKLMTVNKYDDRTDVIVDLGSDSLDVSVMSVRSGMYTVLGTTHGPDLGGAAFDELLVKHFASEFKRKTKIDIMDNKRALVKLRNAVEITKKTLSSNSTAPCSVESLAEGIDFHGNINRTRFEIMANKLFSKNLEIISEALKENGLEPQSIDEVILCGGASRIPKLQSKIREMFVNPSTLIRQDFEPEEVVAYGCAFQGSLISNYADTLINDSINSSTTFTPHLLKSIGIVNAKQEFITLIPENTPLPVRRNFTFSNYLENQKEIYITIWEGVQKHQEDEKKAEEEKNDEKEEGEGEIKIPQRPINVPDKLLAEMVLKNLPEKKTNELKIDITIEVNIDNKCIIMAKEIATDKKLEIVIEGNTK</sequence>
<dbReference type="Gene3D" id="3.30.30.30">
    <property type="match status" value="1"/>
</dbReference>
<feature type="region of interest" description="Disordered" evidence="4">
    <location>
        <begin position="472"/>
        <end position="494"/>
    </location>
</feature>
<dbReference type="FunFam" id="3.90.640.10:FF:000010">
    <property type="entry name" value="heat shock 70 kDa protein 14"/>
    <property type="match status" value="1"/>
</dbReference>
<keyword evidence="2" id="KW-0547">Nucleotide-binding</keyword>
<name>A0A015KMZ3_RHIIW</name>
<dbReference type="Gene3D" id="3.30.420.40">
    <property type="match status" value="2"/>
</dbReference>
<dbReference type="Gene3D" id="3.90.640.10">
    <property type="entry name" value="Actin, Chain A, domain 4"/>
    <property type="match status" value="1"/>
</dbReference>
<dbReference type="PANTHER" id="PTHR45639">
    <property type="entry name" value="HSC70CB, ISOFORM G-RELATED"/>
    <property type="match status" value="1"/>
</dbReference>
<accession>A0A015KMZ3</accession>
<comment type="similarity">
    <text evidence="1">Belongs to the heat shock protein 70 family.</text>
</comment>
<dbReference type="Pfam" id="PF00012">
    <property type="entry name" value="HSP70"/>
    <property type="match status" value="1"/>
</dbReference>
<dbReference type="InterPro" id="IPR043129">
    <property type="entry name" value="ATPase_NBD"/>
</dbReference>
<organism evidence="5 6">
    <name type="scientific">Rhizophagus irregularis (strain DAOM 197198w)</name>
    <name type="common">Glomus intraradices</name>
    <dbReference type="NCBI Taxonomy" id="1432141"/>
    <lineage>
        <taxon>Eukaryota</taxon>
        <taxon>Fungi</taxon>
        <taxon>Fungi incertae sedis</taxon>
        <taxon>Mucoromycota</taxon>
        <taxon>Glomeromycotina</taxon>
        <taxon>Glomeromycetes</taxon>
        <taxon>Glomerales</taxon>
        <taxon>Glomeraceae</taxon>
        <taxon>Rhizophagus</taxon>
    </lineage>
</organism>
<reference evidence="5 6" key="1">
    <citation type="submission" date="2014-02" db="EMBL/GenBank/DDBJ databases">
        <title>Single nucleus genome sequencing reveals high similarity among nuclei of an endomycorrhizal fungus.</title>
        <authorList>
            <person name="Lin K."/>
            <person name="Geurts R."/>
            <person name="Zhang Z."/>
            <person name="Limpens E."/>
            <person name="Saunders D.G."/>
            <person name="Mu D."/>
            <person name="Pang E."/>
            <person name="Cao H."/>
            <person name="Cha H."/>
            <person name="Lin T."/>
            <person name="Zhou Q."/>
            <person name="Shang Y."/>
            <person name="Li Y."/>
            <person name="Ivanov S."/>
            <person name="Sharma T."/>
            <person name="Velzen R.V."/>
            <person name="Ruijter N.D."/>
            <person name="Aanen D.K."/>
            <person name="Win J."/>
            <person name="Kamoun S."/>
            <person name="Bisseling T."/>
            <person name="Huang S."/>
        </authorList>
    </citation>
    <scope>NUCLEOTIDE SEQUENCE [LARGE SCALE GENOMIC DNA]</scope>
    <source>
        <strain evidence="6">DAOM197198w</strain>
    </source>
</reference>
<keyword evidence="6" id="KW-1185">Reference proteome</keyword>
<protein>
    <submittedName>
        <fullName evidence="5">Ssz1p</fullName>
    </submittedName>
</protein>
<dbReference type="SMR" id="A0A015KMZ3"/>
<dbReference type="HOGENOM" id="CLU_005965_0_3_1"/>
<dbReference type="GO" id="GO:0005829">
    <property type="term" value="C:cytosol"/>
    <property type="evidence" value="ECO:0007669"/>
    <property type="project" value="TreeGrafter"/>
</dbReference>
<comment type="caution">
    <text evidence="5">The sequence shown here is derived from an EMBL/GenBank/DDBJ whole genome shotgun (WGS) entry which is preliminary data.</text>
</comment>
<dbReference type="InterPro" id="IPR029047">
    <property type="entry name" value="HSP70_peptide-bd_sf"/>
</dbReference>
<dbReference type="OMA" id="GSTCACA"/>
<dbReference type="EMBL" id="JEMT01025809">
    <property type="protein sequence ID" value="EXX61101.1"/>
    <property type="molecule type" value="Genomic_DNA"/>
</dbReference>
<dbReference type="GO" id="GO:0005524">
    <property type="term" value="F:ATP binding"/>
    <property type="evidence" value="ECO:0007669"/>
    <property type="project" value="UniProtKB-KW"/>
</dbReference>
<dbReference type="InterPro" id="IPR018181">
    <property type="entry name" value="Heat_shock_70_CS"/>
</dbReference>
<dbReference type="InterPro" id="IPR013126">
    <property type="entry name" value="Hsp_70_fam"/>
</dbReference>
<dbReference type="Proteomes" id="UP000022910">
    <property type="component" value="Unassembled WGS sequence"/>
</dbReference>
<dbReference type="CDD" id="cd10232">
    <property type="entry name" value="ASKHA_NBD_HSP70_ScSsz1p-like"/>
    <property type="match status" value="1"/>
</dbReference>
<evidence type="ECO:0000256" key="4">
    <source>
        <dbReference type="SAM" id="MobiDB-lite"/>
    </source>
</evidence>
<dbReference type="GO" id="GO:0005634">
    <property type="term" value="C:nucleus"/>
    <property type="evidence" value="ECO:0007669"/>
    <property type="project" value="TreeGrafter"/>
</dbReference>
<dbReference type="PANTHER" id="PTHR45639:SF32">
    <property type="entry name" value="HEAT SHOCK PROTEIN PDR13"/>
    <property type="match status" value="1"/>
</dbReference>
<dbReference type="AlphaFoldDB" id="A0A015KMZ3"/>
<dbReference type="STRING" id="1432141.A0A015KMZ3"/>
<evidence type="ECO:0000256" key="2">
    <source>
        <dbReference type="ARBA" id="ARBA00022741"/>
    </source>
</evidence>
<dbReference type="SUPFAM" id="SSF53067">
    <property type="entry name" value="Actin-like ATPase domain"/>
    <property type="match status" value="2"/>
</dbReference>
<keyword evidence="3" id="KW-0067">ATP-binding</keyword>
<evidence type="ECO:0000313" key="6">
    <source>
        <dbReference type="Proteomes" id="UP000022910"/>
    </source>
</evidence>
<dbReference type="OrthoDB" id="29851at2759"/>
<dbReference type="Gene3D" id="2.60.34.10">
    <property type="entry name" value="Substrate Binding Domain Of DNAk, Chain A, domain 1"/>
    <property type="match status" value="1"/>
</dbReference>
<dbReference type="PRINTS" id="PR00301">
    <property type="entry name" value="HEATSHOCK70"/>
</dbReference>
<evidence type="ECO:0000256" key="1">
    <source>
        <dbReference type="ARBA" id="ARBA00007381"/>
    </source>
</evidence>
<dbReference type="SUPFAM" id="SSF100920">
    <property type="entry name" value="Heat shock protein 70kD (HSP70), peptide-binding domain"/>
    <property type="match status" value="1"/>
</dbReference>
<dbReference type="PROSITE" id="PS01036">
    <property type="entry name" value="HSP70_3"/>
    <property type="match status" value="1"/>
</dbReference>